<feature type="compositionally biased region" description="Low complexity" evidence="1">
    <location>
        <begin position="176"/>
        <end position="188"/>
    </location>
</feature>
<sequence>MDRVSQPKDGLVNWLLPLQACLPQQTATACTFILSQRRTSTGSPLIFSSSHLHNLSIQTLSCSSSIITNSIAAADAADAAAMPPKMPRLDDLLALLEVYFAPERGTPPGGTATKAELEVQVSPDPPCHFEQSLTGAAEGASSFRLVAHPSTDFGFELAPASPCHNSMPPAYLPRLTTSRTTSRNVSRRQAALPCLASPAL</sequence>
<organism evidence="2 3">
    <name type="scientific">Fusarium mundagurra</name>
    <dbReference type="NCBI Taxonomy" id="1567541"/>
    <lineage>
        <taxon>Eukaryota</taxon>
        <taxon>Fungi</taxon>
        <taxon>Dikarya</taxon>
        <taxon>Ascomycota</taxon>
        <taxon>Pezizomycotina</taxon>
        <taxon>Sordariomycetes</taxon>
        <taxon>Hypocreomycetidae</taxon>
        <taxon>Hypocreales</taxon>
        <taxon>Nectriaceae</taxon>
        <taxon>Fusarium</taxon>
        <taxon>Fusarium fujikuroi species complex</taxon>
    </lineage>
</organism>
<proteinExistence type="predicted"/>
<name>A0A8H6D337_9HYPO</name>
<dbReference type="OrthoDB" id="5106929at2759"/>
<dbReference type="AlphaFoldDB" id="A0A8H6D337"/>
<gene>
    <name evidence="2" type="ORF">FMUND_13410</name>
</gene>
<comment type="caution">
    <text evidence="2">The sequence shown here is derived from an EMBL/GenBank/DDBJ whole genome shotgun (WGS) entry which is preliminary data.</text>
</comment>
<reference evidence="2 3" key="1">
    <citation type="submission" date="2020-05" db="EMBL/GenBank/DDBJ databases">
        <title>Identification and distribution of gene clusters putatively required for synthesis of sphingolipid metabolism inhibitors in phylogenetically diverse species of the filamentous fungus Fusarium.</title>
        <authorList>
            <person name="Kim H.-S."/>
            <person name="Busman M."/>
            <person name="Brown D.W."/>
            <person name="Divon H."/>
            <person name="Uhlig S."/>
            <person name="Proctor R.H."/>
        </authorList>
    </citation>
    <scope>NUCLEOTIDE SEQUENCE [LARGE SCALE GENOMIC DNA]</scope>
    <source>
        <strain evidence="2 3">NRRL 66235</strain>
    </source>
</reference>
<evidence type="ECO:0000313" key="2">
    <source>
        <dbReference type="EMBL" id="KAF5702596.1"/>
    </source>
</evidence>
<accession>A0A8H6D337</accession>
<dbReference type="EMBL" id="JAAOAN010000610">
    <property type="protein sequence ID" value="KAF5702596.1"/>
    <property type="molecule type" value="Genomic_DNA"/>
</dbReference>
<keyword evidence="3" id="KW-1185">Reference proteome</keyword>
<dbReference type="PROSITE" id="PS51257">
    <property type="entry name" value="PROKAR_LIPOPROTEIN"/>
    <property type="match status" value="1"/>
</dbReference>
<dbReference type="Proteomes" id="UP000544331">
    <property type="component" value="Unassembled WGS sequence"/>
</dbReference>
<evidence type="ECO:0000256" key="1">
    <source>
        <dbReference type="SAM" id="MobiDB-lite"/>
    </source>
</evidence>
<feature type="region of interest" description="Disordered" evidence="1">
    <location>
        <begin position="166"/>
        <end position="188"/>
    </location>
</feature>
<protein>
    <submittedName>
        <fullName evidence="2">Uncharacterized protein</fullName>
    </submittedName>
</protein>
<evidence type="ECO:0000313" key="3">
    <source>
        <dbReference type="Proteomes" id="UP000544331"/>
    </source>
</evidence>